<proteinExistence type="predicted"/>
<evidence type="ECO:0000313" key="1">
    <source>
        <dbReference type="EMBL" id="BBO24691.1"/>
    </source>
</evidence>
<accession>A0A809SB21</accession>
<dbReference type="Proteomes" id="UP000662873">
    <property type="component" value="Chromosome"/>
</dbReference>
<dbReference type="KEGG" id="npy:NPRO_22860"/>
<evidence type="ECO:0000313" key="2">
    <source>
        <dbReference type="Proteomes" id="UP000662873"/>
    </source>
</evidence>
<dbReference type="AlphaFoldDB" id="A0A809SB21"/>
<dbReference type="EMBL" id="AP021858">
    <property type="protein sequence ID" value="BBO24691.1"/>
    <property type="molecule type" value="Genomic_DNA"/>
</dbReference>
<organism evidence="1 2">
    <name type="scientific">Candidatus Nitrosymbiomonas proteolyticus</name>
    <dbReference type="NCBI Taxonomy" id="2608984"/>
    <lineage>
        <taxon>Bacteria</taxon>
        <taxon>Bacillati</taxon>
        <taxon>Armatimonadota</taxon>
        <taxon>Armatimonadota incertae sedis</taxon>
        <taxon>Candidatus Nitrosymbiomonas</taxon>
    </lineage>
</organism>
<gene>
    <name evidence="1" type="ORF">NPRO_22860</name>
</gene>
<reference evidence="1" key="1">
    <citation type="journal article" name="DNA Res.">
        <title>The physiological potential of anammox bacteria as revealed by their core genome structure.</title>
        <authorList>
            <person name="Okubo T."/>
            <person name="Toyoda A."/>
            <person name="Fukuhara K."/>
            <person name="Uchiyama I."/>
            <person name="Harigaya Y."/>
            <person name="Kuroiwa M."/>
            <person name="Suzuki T."/>
            <person name="Murakami Y."/>
            <person name="Suwa Y."/>
            <person name="Takami H."/>
        </authorList>
    </citation>
    <scope>NUCLEOTIDE SEQUENCE</scope>
    <source>
        <strain evidence="1">317325-2</strain>
    </source>
</reference>
<sequence>MNAISRVTVFGLAIAVATGFALSQGQLLRLKLAEDSKDVYDVKMTGDTTIDVPGMGSQSVNFTGSMKYTIKVGKKDAESGKFAIEFITSDMQFESDMGDMGAMPGMDREMIVTGKIDDRYRISDVKNQSSNAMFAMATGSMSSFNMGIELPEGPVKVGDSWEVTVPPNPAMPSNKPAKLNATLLGEQVRDGLAVWEIAIKGEIDIDIDTSKMEGAADAMQGMNAKVTGKVAITGKTYLAKETGKLVSSELNATSSQVTELIDMGMTMNMEGTMKQEMKLKK</sequence>
<protein>
    <submittedName>
        <fullName evidence="1">Uncharacterized protein</fullName>
    </submittedName>
</protein>
<name>A0A809SB21_9BACT</name>